<feature type="compositionally biased region" description="Basic and acidic residues" evidence="1">
    <location>
        <begin position="98"/>
        <end position="113"/>
    </location>
</feature>
<keyword evidence="4" id="KW-1185">Reference proteome</keyword>
<keyword evidence="2" id="KW-0472">Membrane</keyword>
<evidence type="ECO:0000256" key="2">
    <source>
        <dbReference type="SAM" id="Phobius"/>
    </source>
</evidence>
<evidence type="ECO:0000313" key="3">
    <source>
        <dbReference type="EMBL" id="MBA5775506.1"/>
    </source>
</evidence>
<feature type="region of interest" description="Disordered" evidence="1">
    <location>
        <begin position="64"/>
        <end position="132"/>
    </location>
</feature>
<accession>A0A839A8G0</accession>
<comment type="caution">
    <text evidence="3">The sequence shown here is derived from an EMBL/GenBank/DDBJ whole genome shotgun (WGS) entry which is preliminary data.</text>
</comment>
<evidence type="ECO:0000313" key="4">
    <source>
        <dbReference type="Proteomes" id="UP000541109"/>
    </source>
</evidence>
<dbReference type="Proteomes" id="UP000541109">
    <property type="component" value="Unassembled WGS sequence"/>
</dbReference>
<dbReference type="AlphaFoldDB" id="A0A839A8G0"/>
<organism evidence="3 4">
    <name type="scientific">Stappia albiluteola</name>
    <dbReference type="NCBI Taxonomy" id="2758565"/>
    <lineage>
        <taxon>Bacteria</taxon>
        <taxon>Pseudomonadati</taxon>
        <taxon>Pseudomonadota</taxon>
        <taxon>Alphaproteobacteria</taxon>
        <taxon>Hyphomicrobiales</taxon>
        <taxon>Stappiaceae</taxon>
        <taxon>Stappia</taxon>
    </lineage>
</organism>
<feature type="transmembrane region" description="Helical" evidence="2">
    <location>
        <begin position="21"/>
        <end position="42"/>
    </location>
</feature>
<gene>
    <name evidence="3" type="ORF">H2509_00010</name>
</gene>
<sequence length="132" mass="14200">MADGYNFAADLLTTWRSTADWVKAMGVTAFGITTITLVTAWLDYRLRRYQLTLADKHHAPPAEAAISFSPHPALTRRPLTQPGCSPVGQLESRSRKHPTSDGRGEVPHGKGEECGGAALPEMVGRSGWGAAD</sequence>
<name>A0A839A8G0_9HYPH</name>
<keyword evidence="2" id="KW-1133">Transmembrane helix</keyword>
<dbReference type="EMBL" id="JACFXV010000005">
    <property type="protein sequence ID" value="MBA5775506.1"/>
    <property type="molecule type" value="Genomic_DNA"/>
</dbReference>
<proteinExistence type="predicted"/>
<protein>
    <submittedName>
        <fullName evidence="3">Uncharacterized protein</fullName>
    </submittedName>
</protein>
<keyword evidence="2" id="KW-0812">Transmembrane</keyword>
<evidence type="ECO:0000256" key="1">
    <source>
        <dbReference type="SAM" id="MobiDB-lite"/>
    </source>
</evidence>
<reference evidence="3 4" key="1">
    <citation type="submission" date="2020-07" db="EMBL/GenBank/DDBJ databases">
        <title>Stappia sp., F7233, whole genome shotgun sequencing project.</title>
        <authorList>
            <person name="Jiang S."/>
            <person name="Liu Z.W."/>
            <person name="Du Z.J."/>
        </authorList>
    </citation>
    <scope>NUCLEOTIDE SEQUENCE [LARGE SCALE GENOMIC DNA]</scope>
    <source>
        <strain evidence="3 4">F7233</strain>
    </source>
</reference>